<dbReference type="EMBL" id="MU157856">
    <property type="protein sequence ID" value="KAF9528059.1"/>
    <property type="molecule type" value="Genomic_DNA"/>
</dbReference>
<evidence type="ECO:0000313" key="2">
    <source>
        <dbReference type="EMBL" id="KAF9528059.1"/>
    </source>
</evidence>
<dbReference type="Pfam" id="PF12937">
    <property type="entry name" value="F-box-like"/>
    <property type="match status" value="1"/>
</dbReference>
<dbReference type="AlphaFoldDB" id="A0A9P6EFH8"/>
<dbReference type="Gene3D" id="1.20.1280.50">
    <property type="match status" value="1"/>
</dbReference>
<proteinExistence type="predicted"/>
<sequence length="623" mass="70883">MDLKPPIPRLLETNDLPSLEDIDVISTSIRAAKAALFSTHSKLAQQAAGTERDALLRQLESCYIFIRQQCGVVSALRFLPNEILSTIFAFACEQDASSLNVPKHISAIQPHIGLSRVCRLWRDVVHQTPNLWVNIPTCGVDDSISPQPKLHFIKTYIRRSGAAPLNISLRLRLSSLAEGTTEDWQSMQLVLSQAERWQVLDLTTSDDGLRYLHIRTQIQNRLPHLEALTLRLPLIKVLSPDQTAHHDVFLNTPALRNLRIAAHHSHSIGRKLDFPWTTLHSFHGVLPVDSPLGRNFRHVSAVLHLFEYIKIKPKPGLRLLHVDPSIAKPNFTLNKDFPDLEVLKLVNTSADMLITSLRRMVTNSAQIHETESFRHLTTLEFSSPQVDQIALASFLEWTPRVTSFSLRNFQQINLLEVFSRLHPIVLPNLSLLTIIQQNSNNPKIFAKLLTNIVTSRKGTALSIECHLPRHQCLSVLYALEGLQTRIEELHKRETTGESELLAKYYVDLAKCVFGGSKDQRIKEWLFMDLLLKSVENHVLVDALNLERSNLINVLTDIATLPDGLILEEDYFIFQTRAQEILRRWHPALDLIRKDRKWVLKEEDGTVLSYNSRTESSDTNFSSD</sequence>
<dbReference type="Proteomes" id="UP000807306">
    <property type="component" value="Unassembled WGS sequence"/>
</dbReference>
<dbReference type="InterPro" id="IPR001810">
    <property type="entry name" value="F-box_dom"/>
</dbReference>
<name>A0A9P6EFH8_9AGAR</name>
<dbReference type="OrthoDB" id="3365698at2759"/>
<feature type="domain" description="F-box" evidence="1">
    <location>
        <begin position="78"/>
        <end position="134"/>
    </location>
</feature>
<comment type="caution">
    <text evidence="2">The sequence shown here is derived from an EMBL/GenBank/DDBJ whole genome shotgun (WGS) entry which is preliminary data.</text>
</comment>
<accession>A0A9P6EFH8</accession>
<reference evidence="2" key="1">
    <citation type="submission" date="2020-11" db="EMBL/GenBank/DDBJ databases">
        <authorList>
            <consortium name="DOE Joint Genome Institute"/>
            <person name="Ahrendt S."/>
            <person name="Riley R."/>
            <person name="Andreopoulos W."/>
            <person name="Labutti K."/>
            <person name="Pangilinan J."/>
            <person name="Ruiz-Duenas F.J."/>
            <person name="Barrasa J.M."/>
            <person name="Sanchez-Garcia M."/>
            <person name="Camarero S."/>
            <person name="Miyauchi S."/>
            <person name="Serrano A."/>
            <person name="Linde D."/>
            <person name="Babiker R."/>
            <person name="Drula E."/>
            <person name="Ayuso-Fernandez I."/>
            <person name="Pacheco R."/>
            <person name="Padilla G."/>
            <person name="Ferreira P."/>
            <person name="Barriuso J."/>
            <person name="Kellner H."/>
            <person name="Castanera R."/>
            <person name="Alfaro M."/>
            <person name="Ramirez L."/>
            <person name="Pisabarro A.G."/>
            <person name="Kuo A."/>
            <person name="Tritt A."/>
            <person name="Lipzen A."/>
            <person name="He G."/>
            <person name="Yan M."/>
            <person name="Ng V."/>
            <person name="Cullen D."/>
            <person name="Martin F."/>
            <person name="Rosso M.-N."/>
            <person name="Henrissat B."/>
            <person name="Hibbett D."/>
            <person name="Martinez A.T."/>
            <person name="Grigoriev I.V."/>
        </authorList>
    </citation>
    <scope>NUCLEOTIDE SEQUENCE</scope>
    <source>
        <strain evidence="2">CBS 506.95</strain>
    </source>
</reference>
<organism evidence="2 3">
    <name type="scientific">Crepidotus variabilis</name>
    <dbReference type="NCBI Taxonomy" id="179855"/>
    <lineage>
        <taxon>Eukaryota</taxon>
        <taxon>Fungi</taxon>
        <taxon>Dikarya</taxon>
        <taxon>Basidiomycota</taxon>
        <taxon>Agaricomycotina</taxon>
        <taxon>Agaricomycetes</taxon>
        <taxon>Agaricomycetidae</taxon>
        <taxon>Agaricales</taxon>
        <taxon>Agaricineae</taxon>
        <taxon>Crepidotaceae</taxon>
        <taxon>Crepidotus</taxon>
    </lineage>
</organism>
<evidence type="ECO:0000259" key="1">
    <source>
        <dbReference type="Pfam" id="PF12937"/>
    </source>
</evidence>
<protein>
    <recommendedName>
        <fullName evidence="1">F-box domain-containing protein</fullName>
    </recommendedName>
</protein>
<gene>
    <name evidence="2" type="ORF">CPB83DRAFT_836189</name>
</gene>
<keyword evidence="3" id="KW-1185">Reference proteome</keyword>
<evidence type="ECO:0000313" key="3">
    <source>
        <dbReference type="Proteomes" id="UP000807306"/>
    </source>
</evidence>